<organism evidence="1 2">
    <name type="scientific">Ruminococcus albus 8</name>
    <dbReference type="NCBI Taxonomy" id="246199"/>
    <lineage>
        <taxon>Bacteria</taxon>
        <taxon>Bacillati</taxon>
        <taxon>Bacillota</taxon>
        <taxon>Clostridia</taxon>
        <taxon>Eubacteriales</taxon>
        <taxon>Oscillospiraceae</taxon>
        <taxon>Ruminococcus</taxon>
    </lineage>
</organism>
<dbReference type="STRING" id="246199.CUS_6574"/>
<gene>
    <name evidence="1" type="ORF">CUS_6574</name>
</gene>
<reference evidence="1 2" key="1">
    <citation type="submission" date="2011-02" db="EMBL/GenBank/DDBJ databases">
        <authorList>
            <person name="Nelson K.E."/>
            <person name="Sutton G."/>
            <person name="Torralba M."/>
            <person name="Durkin S."/>
            <person name="Harkins D."/>
            <person name="Montgomery R."/>
            <person name="Ziemer C."/>
            <person name="Klaassens E."/>
            <person name="Ocuiv P."/>
            <person name="Morrison M."/>
        </authorList>
    </citation>
    <scope>NUCLEOTIDE SEQUENCE [LARGE SCALE GENOMIC DNA]</scope>
    <source>
        <strain evidence="1 2">8</strain>
    </source>
</reference>
<dbReference type="AlphaFoldDB" id="E9SBA1"/>
<dbReference type="EMBL" id="ADKM02000066">
    <property type="protein sequence ID" value="EGC03440.1"/>
    <property type="molecule type" value="Genomic_DNA"/>
</dbReference>
<proteinExistence type="predicted"/>
<comment type="caution">
    <text evidence="1">The sequence shown here is derived from an EMBL/GenBank/DDBJ whole genome shotgun (WGS) entry which is preliminary data.</text>
</comment>
<protein>
    <submittedName>
        <fullName evidence="1">Conserved domain protein</fullName>
    </submittedName>
</protein>
<keyword evidence="2" id="KW-1185">Reference proteome</keyword>
<accession>E9SBA1</accession>
<name>E9SBA1_RUMAL</name>
<evidence type="ECO:0000313" key="1">
    <source>
        <dbReference type="EMBL" id="EGC03440.1"/>
    </source>
</evidence>
<sequence length="53" mass="6498">MLFYYTTLYRRMCYPFVNSTQNAQLIGADTFFKIKYDYPFSTQPKNTFITRKY</sequence>
<dbReference type="Proteomes" id="UP000004259">
    <property type="component" value="Unassembled WGS sequence"/>
</dbReference>
<evidence type="ECO:0000313" key="2">
    <source>
        <dbReference type="Proteomes" id="UP000004259"/>
    </source>
</evidence>